<dbReference type="Proteomes" id="UP000298327">
    <property type="component" value="Unassembled WGS sequence"/>
</dbReference>
<feature type="compositionally biased region" description="Low complexity" evidence="16">
    <location>
        <begin position="403"/>
        <end position="420"/>
    </location>
</feature>
<evidence type="ECO:0000256" key="15">
    <source>
        <dbReference type="ARBA" id="ARBA00049244"/>
    </source>
</evidence>
<dbReference type="PANTHER" id="PTHR42648">
    <property type="entry name" value="TRANSPOSASE, PUTATIVE-RELATED"/>
    <property type="match status" value="1"/>
</dbReference>
<evidence type="ECO:0000256" key="6">
    <source>
        <dbReference type="ARBA" id="ARBA00022801"/>
    </source>
</evidence>
<evidence type="ECO:0000313" key="18">
    <source>
        <dbReference type="EMBL" id="TFY50793.1"/>
    </source>
</evidence>
<keyword evidence="13" id="KW-0511">Multifunctional enzyme</keyword>
<evidence type="ECO:0000256" key="2">
    <source>
        <dbReference type="ARBA" id="ARBA00022695"/>
    </source>
</evidence>
<dbReference type="PANTHER" id="PTHR42648:SF11">
    <property type="entry name" value="TRANSPOSON TY4-P GAG-POL POLYPROTEIN"/>
    <property type="match status" value="1"/>
</dbReference>
<dbReference type="InterPro" id="IPR001584">
    <property type="entry name" value="Integrase_cat-core"/>
</dbReference>
<dbReference type="EMBL" id="SEOQ01001700">
    <property type="protein sequence ID" value="TFY50793.1"/>
    <property type="molecule type" value="Genomic_DNA"/>
</dbReference>
<keyword evidence="4" id="KW-0479">Metal-binding</keyword>
<dbReference type="Gene3D" id="3.30.420.10">
    <property type="entry name" value="Ribonuclease H-like superfamily/Ribonuclease H"/>
    <property type="match status" value="1"/>
</dbReference>
<comment type="catalytic activity">
    <reaction evidence="15">
        <text>DNA(n) + a 2'-deoxyribonucleoside 5'-triphosphate = DNA(n+1) + diphosphate</text>
        <dbReference type="Rhea" id="RHEA:22508"/>
        <dbReference type="Rhea" id="RHEA-COMP:17339"/>
        <dbReference type="Rhea" id="RHEA-COMP:17340"/>
        <dbReference type="ChEBI" id="CHEBI:33019"/>
        <dbReference type="ChEBI" id="CHEBI:61560"/>
        <dbReference type="ChEBI" id="CHEBI:173112"/>
        <dbReference type="EC" id="2.7.7.7"/>
    </reaction>
</comment>
<evidence type="ECO:0000256" key="11">
    <source>
        <dbReference type="ARBA" id="ARBA00022932"/>
    </source>
</evidence>
<dbReference type="SUPFAM" id="SSF53098">
    <property type="entry name" value="Ribonuclease H-like"/>
    <property type="match status" value="1"/>
</dbReference>
<keyword evidence="5" id="KW-0255">Endonuclease</keyword>
<feature type="compositionally biased region" description="Low complexity" evidence="16">
    <location>
        <begin position="359"/>
        <end position="380"/>
    </location>
</feature>
<dbReference type="InterPro" id="IPR043502">
    <property type="entry name" value="DNA/RNA_pol_sf"/>
</dbReference>
<dbReference type="GO" id="GO:0003723">
    <property type="term" value="F:RNA binding"/>
    <property type="evidence" value="ECO:0007669"/>
    <property type="project" value="UniProtKB-KW"/>
</dbReference>
<dbReference type="OrthoDB" id="2742630at2759"/>
<evidence type="ECO:0000256" key="8">
    <source>
        <dbReference type="ARBA" id="ARBA00022884"/>
    </source>
</evidence>
<dbReference type="GO" id="GO:0003887">
    <property type="term" value="F:DNA-directed DNA polymerase activity"/>
    <property type="evidence" value="ECO:0007669"/>
    <property type="project" value="UniProtKB-KW"/>
</dbReference>
<sequence length="988" mass="110050">MTRPGTRTCICFVGELVGSIPRTGNGLYRVLQEQDVSAAAVEEDKVTFMELHRRMGHIAPSAAKRLIENGFITGLRLDTSSEEPTFCESCIYAKAVRKSIPKERTSEHRTEFGDEVHTDVWGPAPKATLGARRYYVTFTDDATRYTHLYLLRTKDQAFEAYCKYEAWCATNKDRKIKVLHSDRGGEYLSKEFSAHLKAAGTRRKLTVHDTPEENGIAERINRTIPERARAMLHASGLPKFLWGEAMKHSTFLKNRTSTRALEGKTPYEALNRQKPNLRGLHEWGCRVWVHDPSGSKLEPRAREGRWVGYDSESKGSRVYWPSKKTITVERSVYFDDTRSSDVRLEGENLEISGGQSNEPISDSPAAPEASSSSTPAVASIPEPPKPEPSPLTTPPVDAPNPPEAAADAPESGGNESGGNESEPETGRGKRVRKPSARVRSLLAGEGRSSHWRSDPVVARGIRVPPAVVEDAMREGESDEVEDVHALVMETSDAEALEPRTLAEARRGRTGRAGTWVMENAPSGANVVGSKWVFKAKKDAAGNVVRHKARLVAQGFSQVPGVDYFDTYAPVAKLPSMRTVLALATQQDLELHQIDIKGAYLNGELTADEVIYMKHPPGYTPADAEGRVLRLRKTLYGLKQSGRRWYQKLTWIFVDRLGLVRCQVDQAVFYRRDESSTLIVAVHVDDCTIAATSKELVESFKAKVREFVEVTDLGELHWLLGIEVKRDRDARTIHLSQHSYIDSIIRRFNLEDAKPVPHLRLPEYAIMRDVPYREAVGALMYASLATRPDISFAVSTLSRFSTNPGPVHWDAVKRVFRYLKGTRELWLTYGDAERVLSGYADADGNAAEDRHAISGYAFMVNGGAVSWSSKRQEIIALSTTEAEYVAATHAAKEALWLRSLIAEIFEPIAGATTLFGDNQSAIALTQDHQYHARTKHIDIRYHFIRWIVENGSLRLIYCPTDEMVADTLTKALPSAKVKHFASELGLCTV</sequence>
<dbReference type="GO" id="GO:0032196">
    <property type="term" value="P:transposition"/>
    <property type="evidence" value="ECO:0007669"/>
    <property type="project" value="UniProtKB-KW"/>
</dbReference>
<evidence type="ECO:0000256" key="13">
    <source>
        <dbReference type="ARBA" id="ARBA00023268"/>
    </source>
</evidence>
<keyword evidence="8" id="KW-0694">RNA-binding</keyword>
<dbReference type="GO" id="GO:0003964">
    <property type="term" value="F:RNA-directed DNA polymerase activity"/>
    <property type="evidence" value="ECO:0007669"/>
    <property type="project" value="UniProtKB-KW"/>
</dbReference>
<dbReference type="GO" id="GO:0005634">
    <property type="term" value="C:nucleus"/>
    <property type="evidence" value="ECO:0007669"/>
    <property type="project" value="UniProtKB-ARBA"/>
</dbReference>
<evidence type="ECO:0000259" key="17">
    <source>
        <dbReference type="PROSITE" id="PS50994"/>
    </source>
</evidence>
<dbReference type="GO" id="GO:0016787">
    <property type="term" value="F:hydrolase activity"/>
    <property type="evidence" value="ECO:0007669"/>
    <property type="project" value="UniProtKB-KW"/>
</dbReference>
<organism evidence="18 19">
    <name type="scientific">Dentipellis fragilis</name>
    <dbReference type="NCBI Taxonomy" id="205917"/>
    <lineage>
        <taxon>Eukaryota</taxon>
        <taxon>Fungi</taxon>
        <taxon>Dikarya</taxon>
        <taxon>Basidiomycota</taxon>
        <taxon>Agaricomycotina</taxon>
        <taxon>Agaricomycetes</taxon>
        <taxon>Russulales</taxon>
        <taxon>Hericiaceae</taxon>
        <taxon>Dentipellis</taxon>
    </lineage>
</organism>
<feature type="domain" description="Integrase catalytic" evidence="17">
    <location>
        <begin position="97"/>
        <end position="274"/>
    </location>
</feature>
<keyword evidence="9" id="KW-0229">DNA integration</keyword>
<evidence type="ECO:0000256" key="5">
    <source>
        <dbReference type="ARBA" id="ARBA00022759"/>
    </source>
</evidence>
<dbReference type="Pfam" id="PF13976">
    <property type="entry name" value="gag_pre-integrs"/>
    <property type="match status" value="1"/>
</dbReference>
<keyword evidence="11" id="KW-0239">DNA-directed DNA polymerase</keyword>
<dbReference type="GO" id="GO:0046872">
    <property type="term" value="F:metal ion binding"/>
    <property type="evidence" value="ECO:0007669"/>
    <property type="project" value="UniProtKB-KW"/>
</dbReference>
<proteinExistence type="predicted"/>
<dbReference type="GO" id="GO:0015074">
    <property type="term" value="P:DNA integration"/>
    <property type="evidence" value="ECO:0007669"/>
    <property type="project" value="UniProtKB-KW"/>
</dbReference>
<keyword evidence="3" id="KW-0540">Nuclease</keyword>
<keyword evidence="2" id="KW-0548">Nucleotidyltransferase</keyword>
<feature type="compositionally biased region" description="Pro residues" evidence="16">
    <location>
        <begin position="381"/>
        <end position="402"/>
    </location>
</feature>
<evidence type="ECO:0000256" key="1">
    <source>
        <dbReference type="ARBA" id="ARBA00022578"/>
    </source>
</evidence>
<dbReference type="InterPro" id="IPR039537">
    <property type="entry name" value="Retrotran_Ty1/copia-like"/>
</dbReference>
<keyword evidence="6" id="KW-0378">Hydrolase</keyword>
<evidence type="ECO:0000256" key="16">
    <source>
        <dbReference type="SAM" id="MobiDB-lite"/>
    </source>
</evidence>
<accession>A0A4Y9XN50</accession>
<evidence type="ECO:0000313" key="19">
    <source>
        <dbReference type="Proteomes" id="UP000298327"/>
    </source>
</evidence>
<dbReference type="CDD" id="cd09272">
    <property type="entry name" value="RNase_HI_RT_Ty1"/>
    <property type="match status" value="1"/>
</dbReference>
<dbReference type="STRING" id="205917.A0A4Y9XN50"/>
<dbReference type="InterPro" id="IPR012337">
    <property type="entry name" value="RNaseH-like_sf"/>
</dbReference>
<evidence type="ECO:0000256" key="10">
    <source>
        <dbReference type="ARBA" id="ARBA00022918"/>
    </source>
</evidence>
<keyword evidence="19" id="KW-1185">Reference proteome</keyword>
<dbReference type="PROSITE" id="PS50994">
    <property type="entry name" value="INTEGRASE"/>
    <property type="match status" value="1"/>
</dbReference>
<keyword evidence="10" id="KW-0695">RNA-directed DNA polymerase</keyword>
<dbReference type="GO" id="GO:0004519">
    <property type="term" value="F:endonuclease activity"/>
    <property type="evidence" value="ECO:0007669"/>
    <property type="project" value="UniProtKB-KW"/>
</dbReference>
<evidence type="ECO:0000256" key="4">
    <source>
        <dbReference type="ARBA" id="ARBA00022723"/>
    </source>
</evidence>
<name>A0A4Y9XN50_9AGAM</name>
<feature type="region of interest" description="Disordered" evidence="16">
    <location>
        <begin position="348"/>
        <end position="451"/>
    </location>
</feature>
<dbReference type="GO" id="GO:0006310">
    <property type="term" value="P:DNA recombination"/>
    <property type="evidence" value="ECO:0007669"/>
    <property type="project" value="UniProtKB-KW"/>
</dbReference>
<evidence type="ECO:0000256" key="3">
    <source>
        <dbReference type="ARBA" id="ARBA00022722"/>
    </source>
</evidence>
<evidence type="ECO:0000256" key="14">
    <source>
        <dbReference type="ARBA" id="ARBA00048173"/>
    </source>
</evidence>
<comment type="catalytic activity">
    <reaction evidence="14">
        <text>DNA(n) + a 2'-deoxyribonucleoside 5'-triphosphate = DNA(n+1) + diphosphate</text>
        <dbReference type="Rhea" id="RHEA:22508"/>
        <dbReference type="Rhea" id="RHEA-COMP:17339"/>
        <dbReference type="Rhea" id="RHEA-COMP:17340"/>
        <dbReference type="ChEBI" id="CHEBI:33019"/>
        <dbReference type="ChEBI" id="CHEBI:61560"/>
        <dbReference type="ChEBI" id="CHEBI:173112"/>
        <dbReference type="EC" id="2.7.7.49"/>
    </reaction>
</comment>
<dbReference type="AlphaFoldDB" id="A0A4Y9XN50"/>
<dbReference type="InterPro" id="IPR036397">
    <property type="entry name" value="RNaseH_sf"/>
</dbReference>
<evidence type="ECO:0000256" key="9">
    <source>
        <dbReference type="ARBA" id="ARBA00022908"/>
    </source>
</evidence>
<keyword evidence="7" id="KW-0460">Magnesium</keyword>
<comment type="caution">
    <text evidence="18">The sequence shown here is derived from an EMBL/GenBank/DDBJ whole genome shotgun (WGS) entry which is preliminary data.</text>
</comment>
<reference evidence="18 19" key="1">
    <citation type="submission" date="2019-02" db="EMBL/GenBank/DDBJ databases">
        <title>Genome sequencing of the rare red list fungi Dentipellis fragilis.</title>
        <authorList>
            <person name="Buettner E."/>
            <person name="Kellner H."/>
        </authorList>
    </citation>
    <scope>NUCLEOTIDE SEQUENCE [LARGE SCALE GENOMIC DNA]</scope>
    <source>
        <strain evidence="18 19">DSM 105465</strain>
    </source>
</reference>
<dbReference type="SUPFAM" id="SSF56672">
    <property type="entry name" value="DNA/RNA polymerases"/>
    <property type="match status" value="1"/>
</dbReference>
<dbReference type="InterPro" id="IPR057670">
    <property type="entry name" value="SH3_retrovirus"/>
</dbReference>
<keyword evidence="11" id="KW-0808">Transferase</keyword>
<dbReference type="Pfam" id="PF07727">
    <property type="entry name" value="RVT_2"/>
    <property type="match status" value="1"/>
</dbReference>
<dbReference type="InterPro" id="IPR013103">
    <property type="entry name" value="RVT_2"/>
</dbReference>
<dbReference type="Pfam" id="PF25597">
    <property type="entry name" value="SH3_retrovirus"/>
    <property type="match status" value="1"/>
</dbReference>
<evidence type="ECO:0000256" key="12">
    <source>
        <dbReference type="ARBA" id="ARBA00023172"/>
    </source>
</evidence>
<evidence type="ECO:0000256" key="7">
    <source>
        <dbReference type="ARBA" id="ARBA00022842"/>
    </source>
</evidence>
<keyword evidence="1" id="KW-0815">Transposition</keyword>
<gene>
    <name evidence="18" type="ORF">EVG20_g11324</name>
</gene>
<protein>
    <recommendedName>
        <fullName evidence="17">Integrase catalytic domain-containing protein</fullName>
    </recommendedName>
</protein>
<keyword evidence="12" id="KW-0233">DNA recombination</keyword>
<dbReference type="InterPro" id="IPR025724">
    <property type="entry name" value="GAG-pre-integrase_dom"/>
</dbReference>